<dbReference type="PANTHER" id="PTHR31005:SF8">
    <property type="entry name" value="DUF4139 DOMAIN-CONTAINING PROTEIN"/>
    <property type="match status" value="1"/>
</dbReference>
<dbReference type="EMBL" id="CP155447">
    <property type="protein sequence ID" value="XBH02369.1"/>
    <property type="molecule type" value="Genomic_DNA"/>
</dbReference>
<sequence>MSSTARSAVCCLAVTLSGSTGARAAPPAPDRVSGRVTHVTLYRGQAMVVRTIPVVGAKGTRELVVDDLPEQVVADSLVAEGSEGVEVRAVQVRSRAVGEAPRDEVRKLDESLEQVKDKLLVNQKVQERLAKQTTYLDQLDRFVATTAKGDLARGVLDAAALEKVTLFSFGQRDTLADAAVTHAREATDLNKQLDLLQRRRGELTSVASRTVRETLLFLDKRSEGQDSVRLSYLVGKCEWSPAYTFRTGGDRKQIRVECHGLIQQMSGEDWDGVQLTLSTASPGLGASGPGLAAFAVTLSKEAAPKPVDPEELTARLDAARERLGAAVALYRGAPSPAEKAKLDWALNAAANEFQSLELMSGRDLVSTLQSTETDVAGGPSLNYAVAGSASLASRPDQQVVQIFQSKFESRFYSVATPLVTRHVFREAEATNSGGQDLLAGPMSVYQDGQFVGRGEIPTIARGQLFTLGFGVDPQLRARRELAEKTESLQGGNRKLDFKYRLLVENYKDEPAKVRILDRLPNSGDSAQIRVTLAEAKDALSDDAIYLRRQRPKGILRWEIEVPGGAVREKARILEYGFSVEFDHNFQVSTLGGQQARSEFEQLDRVRVLPAPAAEPTPPPAP</sequence>
<dbReference type="InterPro" id="IPR011935">
    <property type="entry name" value="CHP02231"/>
</dbReference>
<protein>
    <submittedName>
        <fullName evidence="4">DUF4139 domain-containing protein</fullName>
    </submittedName>
</protein>
<reference evidence="4" key="1">
    <citation type="submission" date="2024-05" db="EMBL/GenBank/DDBJ databases">
        <title>Planctomycetes of the genus Singulisphaera possess chitinolytic capabilities.</title>
        <authorList>
            <person name="Ivanova A."/>
        </authorList>
    </citation>
    <scope>NUCLEOTIDE SEQUENCE</scope>
    <source>
        <strain evidence="4">Ch08T</strain>
    </source>
</reference>
<evidence type="ECO:0000259" key="2">
    <source>
        <dbReference type="Pfam" id="PF13598"/>
    </source>
</evidence>
<evidence type="ECO:0000256" key="1">
    <source>
        <dbReference type="SAM" id="SignalP"/>
    </source>
</evidence>
<evidence type="ECO:0000259" key="3">
    <source>
        <dbReference type="Pfam" id="PF13600"/>
    </source>
</evidence>
<dbReference type="PANTHER" id="PTHR31005">
    <property type="entry name" value="DUF4139 DOMAIN-CONTAINING PROTEIN"/>
    <property type="match status" value="1"/>
</dbReference>
<organism evidence="4">
    <name type="scientific">Singulisphaera sp. Ch08</name>
    <dbReference type="NCBI Taxonomy" id="3120278"/>
    <lineage>
        <taxon>Bacteria</taxon>
        <taxon>Pseudomonadati</taxon>
        <taxon>Planctomycetota</taxon>
        <taxon>Planctomycetia</taxon>
        <taxon>Isosphaerales</taxon>
        <taxon>Isosphaeraceae</taxon>
        <taxon>Singulisphaera</taxon>
    </lineage>
</organism>
<feature type="chain" id="PRO_5043515194" evidence="1">
    <location>
        <begin position="25"/>
        <end position="621"/>
    </location>
</feature>
<keyword evidence="1" id="KW-0732">Signal</keyword>
<dbReference type="Pfam" id="PF13598">
    <property type="entry name" value="DUF4139"/>
    <property type="match status" value="1"/>
</dbReference>
<feature type="signal peptide" evidence="1">
    <location>
        <begin position="1"/>
        <end position="24"/>
    </location>
</feature>
<dbReference type="NCBIfam" id="TIGR02231">
    <property type="entry name" value="mucoidy inhibitor MuiA family protein"/>
    <property type="match status" value="1"/>
</dbReference>
<evidence type="ECO:0000313" key="4">
    <source>
        <dbReference type="EMBL" id="XBH02369.1"/>
    </source>
</evidence>
<feature type="domain" description="DUF4139" evidence="2">
    <location>
        <begin position="228"/>
        <end position="568"/>
    </location>
</feature>
<gene>
    <name evidence="4" type="ORF">V5E97_29145</name>
</gene>
<dbReference type="AlphaFoldDB" id="A0AAU7CAV7"/>
<feature type="domain" description="DUF4140" evidence="3">
    <location>
        <begin position="39"/>
        <end position="135"/>
    </location>
</feature>
<accession>A0AAU7CAV7</accession>
<dbReference type="RefSeq" id="WP_406695112.1">
    <property type="nucleotide sequence ID" value="NZ_CP155447.1"/>
</dbReference>
<name>A0AAU7CAV7_9BACT</name>
<dbReference type="Pfam" id="PF13600">
    <property type="entry name" value="DUF4140"/>
    <property type="match status" value="1"/>
</dbReference>
<dbReference type="InterPro" id="IPR037291">
    <property type="entry name" value="DUF4139"/>
</dbReference>
<dbReference type="InterPro" id="IPR025554">
    <property type="entry name" value="DUF4140"/>
</dbReference>
<proteinExistence type="predicted"/>